<keyword evidence="2" id="KW-0949">S-adenosyl-L-methionine</keyword>
<accession>A0A3Q3D8T9</accession>
<dbReference type="Pfam" id="PF10294">
    <property type="entry name" value="Methyltransf_16"/>
    <property type="match status" value="1"/>
</dbReference>
<evidence type="ECO:0000313" key="3">
    <source>
        <dbReference type="Ensembl" id="ENSHCOP00000005984.1"/>
    </source>
</evidence>
<keyword evidence="1" id="KW-0489">Methyltransferase</keyword>
<dbReference type="GO" id="GO:0032991">
    <property type="term" value="C:protein-containing complex"/>
    <property type="evidence" value="ECO:0007669"/>
    <property type="project" value="TreeGrafter"/>
</dbReference>
<reference evidence="3" key="1">
    <citation type="submission" date="2025-08" db="UniProtKB">
        <authorList>
            <consortium name="Ensembl"/>
        </authorList>
    </citation>
    <scope>IDENTIFICATION</scope>
</reference>
<dbReference type="Ensembl" id="ENSHCOT00000004445.1">
    <property type="protein sequence ID" value="ENSHCOP00000005984.1"/>
    <property type="gene ID" value="ENSHCOG00000007736.1"/>
</dbReference>
<proteinExistence type="predicted"/>
<organism evidence="3 4">
    <name type="scientific">Hippocampus comes</name>
    <name type="common">Tiger tail seahorse</name>
    <dbReference type="NCBI Taxonomy" id="109280"/>
    <lineage>
        <taxon>Eukaryota</taxon>
        <taxon>Metazoa</taxon>
        <taxon>Chordata</taxon>
        <taxon>Craniata</taxon>
        <taxon>Vertebrata</taxon>
        <taxon>Euteleostomi</taxon>
        <taxon>Actinopterygii</taxon>
        <taxon>Neopterygii</taxon>
        <taxon>Teleostei</taxon>
        <taxon>Neoteleostei</taxon>
        <taxon>Acanthomorphata</taxon>
        <taxon>Syngnathiaria</taxon>
        <taxon>Syngnathiformes</taxon>
        <taxon>Syngnathoidei</taxon>
        <taxon>Syngnathidae</taxon>
        <taxon>Hippocampus</taxon>
    </lineage>
</organism>
<dbReference type="Gene3D" id="3.40.50.150">
    <property type="entry name" value="Vaccinia Virus protein VP39"/>
    <property type="match status" value="1"/>
</dbReference>
<dbReference type="InterPro" id="IPR019410">
    <property type="entry name" value="Methyltransf_16"/>
</dbReference>
<keyword evidence="4" id="KW-1185">Reference proteome</keyword>
<keyword evidence="1" id="KW-0808">Transferase</keyword>
<dbReference type="Proteomes" id="UP000264820">
    <property type="component" value="Unplaced"/>
</dbReference>
<protein>
    <submittedName>
        <fullName evidence="3">Eukaryotic elongation factor 2 lysine methyltransferase</fullName>
    </submittedName>
</protein>
<dbReference type="PANTHER" id="PTHR14614:SF130">
    <property type="entry name" value="PROTEIN-LYSINE N-METHYLTRANSFERASE EEF2KMT"/>
    <property type="match status" value="1"/>
</dbReference>
<evidence type="ECO:0000256" key="2">
    <source>
        <dbReference type="ARBA" id="ARBA00022691"/>
    </source>
</evidence>
<name>A0A3Q3D8T9_HIPCM</name>
<dbReference type="AlphaFoldDB" id="A0A3Q3D8T9"/>
<dbReference type="GeneTree" id="ENSGT00940000164788"/>
<sequence length="253" mass="27971">MEPVVSTNFHSRKQNRSDILKQFQSRYFATSRLVSFPWTVCKKYQTYPHTLLGPCFPQPCGNSVSLLENVALISEGTTGLVTWEAALYLAEWALDHAQIFAGRKVLELGSGAGLTGVAVCHSCAPSSYVFSDCHQSVLQRLRDNLSINGLLNNKANTSRTEVRVQDLDWTDVTEERLNDIGADVVIAADVVYDPDVIAVLVQLLSKILKRGGVRVPSEVFVCSTVRNPQTYTGFRHSLSKIMQPLMLIGELSP</sequence>
<dbReference type="InterPro" id="IPR029063">
    <property type="entry name" value="SAM-dependent_MTases_sf"/>
</dbReference>
<dbReference type="SUPFAM" id="SSF53335">
    <property type="entry name" value="S-adenosyl-L-methionine-dependent methyltransferases"/>
    <property type="match status" value="1"/>
</dbReference>
<dbReference type="GO" id="GO:0032259">
    <property type="term" value="P:methylation"/>
    <property type="evidence" value="ECO:0007669"/>
    <property type="project" value="UniProtKB-KW"/>
</dbReference>
<evidence type="ECO:0000313" key="4">
    <source>
        <dbReference type="Proteomes" id="UP000264820"/>
    </source>
</evidence>
<evidence type="ECO:0000256" key="1">
    <source>
        <dbReference type="ARBA" id="ARBA00022603"/>
    </source>
</evidence>
<dbReference type="CDD" id="cd02440">
    <property type="entry name" value="AdoMet_MTases"/>
    <property type="match status" value="1"/>
</dbReference>
<reference evidence="3" key="2">
    <citation type="submission" date="2025-09" db="UniProtKB">
        <authorList>
            <consortium name="Ensembl"/>
        </authorList>
    </citation>
    <scope>IDENTIFICATION</scope>
</reference>
<dbReference type="PANTHER" id="PTHR14614">
    <property type="entry name" value="HEPATOCELLULAR CARCINOMA-ASSOCIATED ANTIGEN"/>
    <property type="match status" value="1"/>
</dbReference>
<dbReference type="GO" id="GO:0008168">
    <property type="term" value="F:methyltransferase activity"/>
    <property type="evidence" value="ECO:0007669"/>
    <property type="project" value="UniProtKB-KW"/>
</dbReference>